<dbReference type="InterPro" id="IPR022193">
    <property type="entry name" value="DUF3718"/>
</dbReference>
<evidence type="ECO:0000256" key="1">
    <source>
        <dbReference type="SAM" id="SignalP"/>
    </source>
</evidence>
<feature type="signal peptide" evidence="1">
    <location>
        <begin position="1"/>
        <end position="21"/>
    </location>
</feature>
<evidence type="ECO:0008006" key="4">
    <source>
        <dbReference type="Google" id="ProtNLM"/>
    </source>
</evidence>
<accession>A0ABR9EA35</accession>
<keyword evidence="3" id="KW-1185">Reference proteome</keyword>
<gene>
    <name evidence="2" type="ORF">PAUR_a1295</name>
</gene>
<organism evidence="2 3">
    <name type="scientific">Pseudoalteromonas aurantia 208</name>
    <dbReference type="NCBI Taxonomy" id="1314867"/>
    <lineage>
        <taxon>Bacteria</taxon>
        <taxon>Pseudomonadati</taxon>
        <taxon>Pseudomonadota</taxon>
        <taxon>Gammaproteobacteria</taxon>
        <taxon>Alteromonadales</taxon>
        <taxon>Pseudoalteromonadaceae</taxon>
        <taxon>Pseudoalteromonas</taxon>
    </lineage>
</organism>
<dbReference type="RefSeq" id="WP_192507209.1">
    <property type="nucleotide sequence ID" value="NZ_AQGV01000012.1"/>
</dbReference>
<proteinExistence type="predicted"/>
<evidence type="ECO:0000313" key="2">
    <source>
        <dbReference type="EMBL" id="MBE0367839.1"/>
    </source>
</evidence>
<name>A0ABR9EA35_9GAMM</name>
<dbReference type="Pfam" id="PF12514">
    <property type="entry name" value="DUF3718"/>
    <property type="match status" value="1"/>
</dbReference>
<dbReference type="Proteomes" id="UP000615755">
    <property type="component" value="Unassembled WGS sequence"/>
</dbReference>
<comment type="caution">
    <text evidence="2">The sequence shown here is derived from an EMBL/GenBank/DDBJ whole genome shotgun (WGS) entry which is preliminary data.</text>
</comment>
<evidence type="ECO:0000313" key="3">
    <source>
        <dbReference type="Proteomes" id="UP000615755"/>
    </source>
</evidence>
<protein>
    <recommendedName>
        <fullName evidence="4">DUF3718 domain-containing protein</fullName>
    </recommendedName>
</protein>
<dbReference type="EMBL" id="AQGV01000012">
    <property type="protein sequence ID" value="MBE0367839.1"/>
    <property type="molecule type" value="Genomic_DNA"/>
</dbReference>
<feature type="chain" id="PRO_5045326056" description="DUF3718 domain-containing protein" evidence="1">
    <location>
        <begin position="22"/>
        <end position="118"/>
    </location>
</feature>
<keyword evidence="1" id="KW-0732">Signal</keyword>
<sequence>MNVITVLSSAAILLASSSSLANEFIAADNTPATQLCMAVASNHKLTLRKEIREHNISRPVLTNRLACNNMSIDTFATLYNLENSANFLNIDMTTSTHIRDLSASINNTQTTLVISGSK</sequence>
<reference evidence="2 3" key="1">
    <citation type="submission" date="2015-03" db="EMBL/GenBank/DDBJ databases">
        <title>Genome sequence of Pseudoalteromonas aurantia.</title>
        <authorList>
            <person name="Xie B.-B."/>
            <person name="Rong J.-C."/>
            <person name="Qin Q.-L."/>
            <person name="Zhang Y.-Z."/>
        </authorList>
    </citation>
    <scope>NUCLEOTIDE SEQUENCE [LARGE SCALE GENOMIC DNA]</scope>
    <source>
        <strain evidence="2 3">208</strain>
    </source>
</reference>